<comment type="caution">
    <text evidence="1">The sequence shown here is derived from an EMBL/GenBank/DDBJ whole genome shotgun (WGS) entry which is preliminary data.</text>
</comment>
<protein>
    <submittedName>
        <fullName evidence="1">Uncharacterized protein</fullName>
    </submittedName>
</protein>
<sequence>MLLFQEIAGAGHMIRRNAENVAARWEMQAARLEAHVRYLMVWMMGMVQRMFLLMSYLASGLCFPFGGKCIHCSCKQHDLSWGCNPRAFPPRTVYTIVVIRYTKGEPLTMGRFYGIVSIARTIPSLFRQWEGFNDYD</sequence>
<organism evidence="1 2">
    <name type="scientific">Smallanthus sonchifolius</name>
    <dbReference type="NCBI Taxonomy" id="185202"/>
    <lineage>
        <taxon>Eukaryota</taxon>
        <taxon>Viridiplantae</taxon>
        <taxon>Streptophyta</taxon>
        <taxon>Embryophyta</taxon>
        <taxon>Tracheophyta</taxon>
        <taxon>Spermatophyta</taxon>
        <taxon>Magnoliopsida</taxon>
        <taxon>eudicotyledons</taxon>
        <taxon>Gunneridae</taxon>
        <taxon>Pentapetalae</taxon>
        <taxon>asterids</taxon>
        <taxon>campanulids</taxon>
        <taxon>Asterales</taxon>
        <taxon>Asteraceae</taxon>
        <taxon>Asteroideae</taxon>
        <taxon>Heliantheae alliance</taxon>
        <taxon>Millerieae</taxon>
        <taxon>Smallanthus</taxon>
    </lineage>
</organism>
<dbReference type="EMBL" id="CM042043">
    <property type="protein sequence ID" value="KAI3696301.1"/>
    <property type="molecule type" value="Genomic_DNA"/>
</dbReference>
<accession>A0ACB8ZFN9</accession>
<evidence type="ECO:0000313" key="2">
    <source>
        <dbReference type="Proteomes" id="UP001056120"/>
    </source>
</evidence>
<dbReference type="Proteomes" id="UP001056120">
    <property type="component" value="Linkage Group LG26"/>
</dbReference>
<keyword evidence="2" id="KW-1185">Reference proteome</keyword>
<gene>
    <name evidence="1" type="ORF">L1987_79313</name>
</gene>
<proteinExistence type="predicted"/>
<name>A0ACB8ZFN9_9ASTR</name>
<reference evidence="1 2" key="2">
    <citation type="journal article" date="2022" name="Mol. Ecol. Resour.">
        <title>The genomes of chicory, endive, great burdock and yacon provide insights into Asteraceae paleo-polyploidization history and plant inulin production.</title>
        <authorList>
            <person name="Fan W."/>
            <person name="Wang S."/>
            <person name="Wang H."/>
            <person name="Wang A."/>
            <person name="Jiang F."/>
            <person name="Liu H."/>
            <person name="Zhao H."/>
            <person name="Xu D."/>
            <person name="Zhang Y."/>
        </authorList>
    </citation>
    <scope>NUCLEOTIDE SEQUENCE [LARGE SCALE GENOMIC DNA]</scope>
    <source>
        <strain evidence="2">cv. Yunnan</strain>
        <tissue evidence="1">Leaves</tissue>
    </source>
</reference>
<evidence type="ECO:0000313" key="1">
    <source>
        <dbReference type="EMBL" id="KAI3696301.1"/>
    </source>
</evidence>
<reference evidence="2" key="1">
    <citation type="journal article" date="2022" name="Mol. Ecol. Resour.">
        <title>The genomes of chicory, endive, great burdock and yacon provide insights into Asteraceae palaeo-polyploidization history and plant inulin production.</title>
        <authorList>
            <person name="Fan W."/>
            <person name="Wang S."/>
            <person name="Wang H."/>
            <person name="Wang A."/>
            <person name="Jiang F."/>
            <person name="Liu H."/>
            <person name="Zhao H."/>
            <person name="Xu D."/>
            <person name="Zhang Y."/>
        </authorList>
    </citation>
    <scope>NUCLEOTIDE SEQUENCE [LARGE SCALE GENOMIC DNA]</scope>
    <source>
        <strain evidence="2">cv. Yunnan</strain>
    </source>
</reference>